<reference evidence="2 3" key="1">
    <citation type="submission" date="2017-08" db="EMBL/GenBank/DDBJ databases">
        <title>Draft genome sequence of filamentous cyanobacterium Calothrix elsteri CCALA 953.</title>
        <authorList>
            <person name="Gagunashvili A.N."/>
            <person name="Elster J."/>
            <person name="Andresson O.S."/>
        </authorList>
    </citation>
    <scope>NUCLEOTIDE SEQUENCE [LARGE SCALE GENOMIC DNA]</scope>
    <source>
        <strain evidence="2 3">CCALA 953</strain>
    </source>
</reference>
<sequence>MKVKSLLIIIVCLITTGIFSTTYNYTENNQLFNISTETNQTVATFDKSDLQISLKLRTPPKRGLPNRRQSGGTRFS</sequence>
<keyword evidence="3" id="KW-1185">Reference proteome</keyword>
<feature type="compositionally biased region" description="Polar residues" evidence="1">
    <location>
        <begin position="67"/>
        <end position="76"/>
    </location>
</feature>
<accession>A0A2A2T9T7</accession>
<proteinExistence type="predicted"/>
<dbReference type="RefSeq" id="WP_095725027.1">
    <property type="nucleotide sequence ID" value="NZ_NTFS01000666.1"/>
</dbReference>
<protein>
    <submittedName>
        <fullName evidence="2">Uncharacterized protein</fullName>
    </submittedName>
</protein>
<dbReference type="AlphaFoldDB" id="A0A2A2T9T7"/>
<evidence type="ECO:0000313" key="3">
    <source>
        <dbReference type="Proteomes" id="UP000218238"/>
    </source>
</evidence>
<comment type="caution">
    <text evidence="2">The sequence shown here is derived from an EMBL/GenBank/DDBJ whole genome shotgun (WGS) entry which is preliminary data.</text>
</comment>
<dbReference type="Proteomes" id="UP000218238">
    <property type="component" value="Unassembled WGS sequence"/>
</dbReference>
<dbReference type="OrthoDB" id="516190at2"/>
<dbReference type="EMBL" id="NTFS01000666">
    <property type="protein sequence ID" value="PAX45817.1"/>
    <property type="molecule type" value="Genomic_DNA"/>
</dbReference>
<evidence type="ECO:0000256" key="1">
    <source>
        <dbReference type="SAM" id="MobiDB-lite"/>
    </source>
</evidence>
<name>A0A2A2T9T7_9CYAN</name>
<feature type="region of interest" description="Disordered" evidence="1">
    <location>
        <begin position="56"/>
        <end position="76"/>
    </location>
</feature>
<evidence type="ECO:0000313" key="2">
    <source>
        <dbReference type="EMBL" id="PAX45817.1"/>
    </source>
</evidence>
<organism evidence="2 3">
    <name type="scientific">Brunnivagina elsteri CCALA 953</name>
    <dbReference type="NCBI Taxonomy" id="987040"/>
    <lineage>
        <taxon>Bacteria</taxon>
        <taxon>Bacillati</taxon>
        <taxon>Cyanobacteriota</taxon>
        <taxon>Cyanophyceae</taxon>
        <taxon>Nostocales</taxon>
        <taxon>Calotrichaceae</taxon>
        <taxon>Brunnivagina</taxon>
    </lineage>
</organism>
<gene>
    <name evidence="2" type="ORF">CK510_29680</name>
</gene>